<evidence type="ECO:0000313" key="8">
    <source>
        <dbReference type="Proteomes" id="UP000233786"/>
    </source>
</evidence>
<dbReference type="STRING" id="994479.GCA_000194155_04473"/>
<organism evidence="7 8">
    <name type="scientific">Saccharopolyspora spinosa</name>
    <dbReference type="NCBI Taxonomy" id="60894"/>
    <lineage>
        <taxon>Bacteria</taxon>
        <taxon>Bacillati</taxon>
        <taxon>Actinomycetota</taxon>
        <taxon>Actinomycetes</taxon>
        <taxon>Pseudonocardiales</taxon>
        <taxon>Pseudonocardiaceae</taxon>
        <taxon>Saccharopolyspora</taxon>
    </lineage>
</organism>
<evidence type="ECO:0000256" key="3">
    <source>
        <dbReference type="PROSITE-ProRule" id="PRU10007"/>
    </source>
</evidence>
<feature type="domain" description="Aldehyde dehydrogenase" evidence="6">
    <location>
        <begin position="32"/>
        <end position="488"/>
    </location>
</feature>
<dbReference type="Gene3D" id="3.40.605.10">
    <property type="entry name" value="Aldehyde Dehydrogenase, Chain A, domain 1"/>
    <property type="match status" value="1"/>
</dbReference>
<feature type="region of interest" description="Disordered" evidence="5">
    <location>
        <begin position="21"/>
        <end position="42"/>
    </location>
</feature>
<dbReference type="InterPro" id="IPR016162">
    <property type="entry name" value="Ald_DH_N"/>
</dbReference>
<evidence type="ECO:0000256" key="5">
    <source>
        <dbReference type="SAM" id="MobiDB-lite"/>
    </source>
</evidence>
<evidence type="ECO:0000259" key="6">
    <source>
        <dbReference type="Pfam" id="PF00171"/>
    </source>
</evidence>
<dbReference type="InterPro" id="IPR016161">
    <property type="entry name" value="Ald_DH/histidinol_DH"/>
</dbReference>
<dbReference type="Proteomes" id="UP000233786">
    <property type="component" value="Unassembled WGS sequence"/>
</dbReference>
<keyword evidence="2 4" id="KW-0560">Oxidoreductase</keyword>
<reference evidence="7" key="1">
    <citation type="submission" date="2017-12" db="EMBL/GenBank/DDBJ databases">
        <title>Sequencing the genomes of 1000 Actinobacteria strains.</title>
        <authorList>
            <person name="Klenk H.-P."/>
        </authorList>
    </citation>
    <scope>NUCLEOTIDE SEQUENCE [LARGE SCALE GENOMIC DNA]</scope>
    <source>
        <strain evidence="7">DSM 44228</strain>
    </source>
</reference>
<comment type="similarity">
    <text evidence="1 4">Belongs to the aldehyde dehydrogenase family.</text>
</comment>
<dbReference type="InterPro" id="IPR016160">
    <property type="entry name" value="Ald_DH_CS_CYS"/>
</dbReference>
<evidence type="ECO:0000256" key="1">
    <source>
        <dbReference type="ARBA" id="ARBA00009986"/>
    </source>
</evidence>
<dbReference type="PROSITE" id="PS00687">
    <property type="entry name" value="ALDEHYDE_DEHYDR_GLU"/>
    <property type="match status" value="1"/>
</dbReference>
<dbReference type="InterPro" id="IPR016163">
    <property type="entry name" value="Ald_DH_C"/>
</dbReference>
<accession>A0A2N3Y660</accession>
<dbReference type="OrthoDB" id="6882680at2"/>
<protein>
    <submittedName>
        <fullName evidence="7">Acyl-CoA reductase-like NAD-dependent aldehyde dehydrogenase</fullName>
    </submittedName>
</protein>
<dbReference type="FunFam" id="3.40.309.10:FF:000012">
    <property type="entry name" value="Betaine aldehyde dehydrogenase"/>
    <property type="match status" value="1"/>
</dbReference>
<comment type="caution">
    <text evidence="7">The sequence shown here is derived from an EMBL/GenBank/DDBJ whole genome shotgun (WGS) entry which is preliminary data.</text>
</comment>
<gene>
    <name evidence="7" type="ORF">A8926_6503</name>
</gene>
<evidence type="ECO:0000313" key="7">
    <source>
        <dbReference type="EMBL" id="PKW18422.1"/>
    </source>
</evidence>
<evidence type="ECO:0000256" key="2">
    <source>
        <dbReference type="ARBA" id="ARBA00023002"/>
    </source>
</evidence>
<dbReference type="AlphaFoldDB" id="A0A2N3Y660"/>
<proteinExistence type="inferred from homology"/>
<dbReference type="Pfam" id="PF00171">
    <property type="entry name" value="Aldedh"/>
    <property type="match status" value="1"/>
</dbReference>
<dbReference type="EMBL" id="PJNB01000001">
    <property type="protein sequence ID" value="PKW18422.1"/>
    <property type="molecule type" value="Genomic_DNA"/>
</dbReference>
<dbReference type="InterPro" id="IPR029510">
    <property type="entry name" value="Ald_DH_CS_GLU"/>
</dbReference>
<evidence type="ECO:0000256" key="4">
    <source>
        <dbReference type="RuleBase" id="RU003345"/>
    </source>
</evidence>
<dbReference type="RefSeq" id="WP_010309215.1">
    <property type="nucleotide sequence ID" value="NZ_CP061007.1"/>
</dbReference>
<name>A0A2N3Y660_SACSN</name>
<dbReference type="GO" id="GO:0016620">
    <property type="term" value="F:oxidoreductase activity, acting on the aldehyde or oxo group of donors, NAD or NADP as acceptor"/>
    <property type="evidence" value="ECO:0007669"/>
    <property type="project" value="InterPro"/>
</dbReference>
<feature type="active site" evidence="3">
    <location>
        <position position="259"/>
    </location>
</feature>
<keyword evidence="8" id="KW-1185">Reference proteome</keyword>
<sequence>MTATTSPDLFALLSTTEFHSDINGRTRQGTRHEALTDPATGQPWGTVSHNVDLVDEAVAVARATYASGEWRSVSNLQRADVLDAIGRGIDARVDEIAALETLANGKPFPATKAEVAVSARWWQYYAALLRTTREERLSISATKEATLRYEPVGVVTLITPFNGAFSLGTWKLAPALASGNAVIIKPPLNSPGSSILLKQIVTEAGVPNGAVTIVQGGTGVGQRLVEHKSVDMVSFTGSTAAAAQVGMSVSSHLGHFVAEAGGKSAHIIFDDAPLDDAVTAVVQGGFSATGQTCVAGSRVLVQHGVADEFTAALLERVSRLRVGAPTEAGVHLGPVASVQQQQRIQSLISQAIADGATVLAGGAEPPPVAAGLERGYWVAPTVLRVADNSAGICQTEVFGPVLTLVEFAAEEEAVAIANDSAFGLAAGCWTSDMARARRMSQSLNAGTVWINTYRGMDWQTPFGGVKQSGIGRENGIEGLREFQEVKAIVQDFASAADPFGLA</sequence>
<feature type="compositionally biased region" description="Basic and acidic residues" evidence="5">
    <location>
        <begin position="21"/>
        <end position="35"/>
    </location>
</feature>
<dbReference type="InterPro" id="IPR015590">
    <property type="entry name" value="Aldehyde_DH_dom"/>
</dbReference>
<dbReference type="SUPFAM" id="SSF53720">
    <property type="entry name" value="ALDH-like"/>
    <property type="match status" value="1"/>
</dbReference>
<dbReference type="Gene3D" id="3.40.309.10">
    <property type="entry name" value="Aldehyde Dehydrogenase, Chain A, domain 2"/>
    <property type="match status" value="1"/>
</dbReference>
<dbReference type="PANTHER" id="PTHR11699">
    <property type="entry name" value="ALDEHYDE DEHYDROGENASE-RELATED"/>
    <property type="match status" value="1"/>
</dbReference>
<dbReference type="PROSITE" id="PS00070">
    <property type="entry name" value="ALDEHYDE_DEHYDR_CYS"/>
    <property type="match status" value="1"/>
</dbReference>
<dbReference type="FunFam" id="3.40.605.10:FF:000026">
    <property type="entry name" value="Aldehyde dehydrogenase, putative"/>
    <property type="match status" value="1"/>
</dbReference>